<organism evidence="2 3">
    <name type="scientific">Neurospora hispaniola</name>
    <dbReference type="NCBI Taxonomy" id="588809"/>
    <lineage>
        <taxon>Eukaryota</taxon>
        <taxon>Fungi</taxon>
        <taxon>Dikarya</taxon>
        <taxon>Ascomycota</taxon>
        <taxon>Pezizomycotina</taxon>
        <taxon>Sordariomycetes</taxon>
        <taxon>Sordariomycetidae</taxon>
        <taxon>Sordariales</taxon>
        <taxon>Sordariaceae</taxon>
        <taxon>Neurospora</taxon>
    </lineage>
</organism>
<evidence type="ECO:0000256" key="1">
    <source>
        <dbReference type="SAM" id="SignalP"/>
    </source>
</evidence>
<accession>A0AAJ0IBF2</accession>
<sequence>MVIDFCIHFFFSFSIAALRPVCAGTEILLCEPPFLLQGLVPCDPAACTGVAVFAQAFLPFISTALNASGHRFLHASGCTENVGSQALQSR</sequence>
<dbReference type="AlphaFoldDB" id="A0AAJ0IBF2"/>
<reference evidence="2 3" key="1">
    <citation type="journal article" date="2023" name="Mol. Phylogenet. Evol.">
        <title>Genome-scale phylogeny and comparative genomics of the fungal order Sordariales.</title>
        <authorList>
            <person name="Hensen N."/>
            <person name="Bonometti L."/>
            <person name="Westerberg I."/>
            <person name="Brannstrom I.O."/>
            <person name="Guillou S."/>
            <person name="Cros-Aarteil S."/>
            <person name="Calhoun S."/>
            <person name="Haridas S."/>
            <person name="Kuo A."/>
            <person name="Mondo S."/>
            <person name="Pangilinan J."/>
            <person name="Riley R."/>
            <person name="LaButti K."/>
            <person name="Andreopoulos B."/>
            <person name="Lipzen A."/>
            <person name="Chen C."/>
            <person name="Yan M."/>
            <person name="Daum C."/>
            <person name="Ng V."/>
            <person name="Clum A."/>
            <person name="Steindorff A."/>
            <person name="Ohm R.A."/>
            <person name="Martin F."/>
            <person name="Silar P."/>
            <person name="Natvig D.O."/>
            <person name="Lalanne C."/>
            <person name="Gautier V."/>
            <person name="Ament-Velasquez S.L."/>
            <person name="Kruys A."/>
            <person name="Hutchinson M.I."/>
            <person name="Powell A.J."/>
            <person name="Barry K."/>
            <person name="Miller A.N."/>
            <person name="Grigoriev I.V."/>
            <person name="Debuchy R."/>
            <person name="Gladieux P."/>
            <person name="Hiltunen Thoren M."/>
            <person name="Johannesson H."/>
        </authorList>
    </citation>
    <scope>NUCLEOTIDE SEQUENCE [LARGE SCALE GENOMIC DNA]</scope>
    <source>
        <strain evidence="2 3">FGSC 10403</strain>
    </source>
</reference>
<dbReference type="GeneID" id="87869825"/>
<feature type="chain" id="PRO_5042523841" description="Secreted protein" evidence="1">
    <location>
        <begin position="25"/>
        <end position="90"/>
    </location>
</feature>
<dbReference type="RefSeq" id="XP_062694855.1">
    <property type="nucleotide sequence ID" value="XM_062832203.1"/>
</dbReference>
<dbReference type="EMBL" id="JAULSX010000003">
    <property type="protein sequence ID" value="KAK3495426.1"/>
    <property type="molecule type" value="Genomic_DNA"/>
</dbReference>
<keyword evidence="3" id="KW-1185">Reference proteome</keyword>
<comment type="caution">
    <text evidence="2">The sequence shown here is derived from an EMBL/GenBank/DDBJ whole genome shotgun (WGS) entry which is preliminary data.</text>
</comment>
<keyword evidence="1" id="KW-0732">Signal</keyword>
<evidence type="ECO:0008006" key="4">
    <source>
        <dbReference type="Google" id="ProtNLM"/>
    </source>
</evidence>
<gene>
    <name evidence="2" type="ORF">B0T23DRAFT_132069</name>
</gene>
<evidence type="ECO:0000313" key="3">
    <source>
        <dbReference type="Proteomes" id="UP001285908"/>
    </source>
</evidence>
<feature type="signal peptide" evidence="1">
    <location>
        <begin position="1"/>
        <end position="24"/>
    </location>
</feature>
<name>A0AAJ0IBF2_9PEZI</name>
<evidence type="ECO:0000313" key="2">
    <source>
        <dbReference type="EMBL" id="KAK3495426.1"/>
    </source>
</evidence>
<dbReference type="Proteomes" id="UP001285908">
    <property type="component" value="Unassembled WGS sequence"/>
</dbReference>
<proteinExistence type="predicted"/>
<protein>
    <recommendedName>
        <fullName evidence="4">Secreted protein</fullName>
    </recommendedName>
</protein>